<sequence length="339" mass="37280">MSLRPLILGSAARTARTLVRQCQRTQRLYATEATQLANIALKPTIYGQPLDPSHPHLLKNGELTPGITSQEYETRRRALMDSLPPHSAVICAAAQVKYMSGHLVSPPIPPVERPLIHRPSYKFRQDSDFWYLTGFEEPGAAFIMEKDSSSRGYRMTLFHTPSTPSTAQWDGARTSAEDVVRLFRADNARPVDELLDSLRRVMAETDHVYVDLPPGGGPKRSRSASTKSLLKLIRENELVLVDAGCEYNGYASDITRTFPVSGAFTSAQADLYGALLSAQKQLVALCTARAGVSLAQLHHKSVEFLGRELRQIGFDLGMAGGRVAELYPHFVGHPVGIGK</sequence>
<dbReference type="InterPro" id="IPR029149">
    <property type="entry name" value="Creatin/AminoP/Spt16_N"/>
</dbReference>
<dbReference type="GO" id="GO:0005739">
    <property type="term" value="C:mitochondrion"/>
    <property type="evidence" value="ECO:0007669"/>
    <property type="project" value="TreeGrafter"/>
</dbReference>
<evidence type="ECO:0000256" key="5">
    <source>
        <dbReference type="ARBA" id="ARBA00023211"/>
    </source>
</evidence>
<dbReference type="InterPro" id="IPR052433">
    <property type="entry name" value="X-Pro_dipept-like"/>
</dbReference>
<dbReference type="GO" id="GO:0030145">
    <property type="term" value="F:manganese ion binding"/>
    <property type="evidence" value="ECO:0007669"/>
    <property type="project" value="InterPro"/>
</dbReference>
<dbReference type="STRING" id="34475.A0A4Y9Y7Y4"/>
<name>A0A4Y9Y7Y4_9APHY</name>
<evidence type="ECO:0000256" key="3">
    <source>
        <dbReference type="ARBA" id="ARBA00022723"/>
    </source>
</evidence>
<evidence type="ECO:0000259" key="6">
    <source>
        <dbReference type="SMART" id="SM01011"/>
    </source>
</evidence>
<comment type="cofactor">
    <cofactor evidence="1">
        <name>Mn(2+)</name>
        <dbReference type="ChEBI" id="CHEBI:29035"/>
    </cofactor>
</comment>
<dbReference type="PANTHER" id="PTHR43226:SF4">
    <property type="entry name" value="XAA-PRO AMINOPEPTIDASE 3"/>
    <property type="match status" value="1"/>
</dbReference>
<reference evidence="7 8" key="1">
    <citation type="submission" date="2019-01" db="EMBL/GenBank/DDBJ databases">
        <title>Genome sequencing of the rare red list fungi Fomitopsis rosea.</title>
        <authorList>
            <person name="Buettner E."/>
            <person name="Kellner H."/>
        </authorList>
    </citation>
    <scope>NUCLEOTIDE SEQUENCE [LARGE SCALE GENOMIC DNA]</scope>
    <source>
        <strain evidence="7 8">DSM 105464</strain>
    </source>
</reference>
<proteinExistence type="inferred from homology"/>
<dbReference type="Pfam" id="PF00557">
    <property type="entry name" value="Peptidase_M24"/>
    <property type="match status" value="1"/>
</dbReference>
<accession>A0A4Y9Y7Y4</accession>
<dbReference type="EMBL" id="SEKV01000370">
    <property type="protein sequence ID" value="TFY58282.1"/>
    <property type="molecule type" value="Genomic_DNA"/>
</dbReference>
<dbReference type="SMART" id="SM01011">
    <property type="entry name" value="AMP_N"/>
    <property type="match status" value="1"/>
</dbReference>
<keyword evidence="5" id="KW-0464">Manganese</keyword>
<evidence type="ECO:0000256" key="4">
    <source>
        <dbReference type="ARBA" id="ARBA00022801"/>
    </source>
</evidence>
<keyword evidence="4" id="KW-0378">Hydrolase</keyword>
<gene>
    <name evidence="7" type="ORF">EVJ58_g6513</name>
</gene>
<dbReference type="AlphaFoldDB" id="A0A4Y9Y7Y4"/>
<organism evidence="7 8">
    <name type="scientific">Rhodofomes roseus</name>
    <dbReference type="NCBI Taxonomy" id="34475"/>
    <lineage>
        <taxon>Eukaryota</taxon>
        <taxon>Fungi</taxon>
        <taxon>Dikarya</taxon>
        <taxon>Basidiomycota</taxon>
        <taxon>Agaricomycotina</taxon>
        <taxon>Agaricomycetes</taxon>
        <taxon>Polyporales</taxon>
        <taxon>Rhodofomes</taxon>
    </lineage>
</organism>
<evidence type="ECO:0000313" key="8">
    <source>
        <dbReference type="Proteomes" id="UP000298390"/>
    </source>
</evidence>
<dbReference type="InterPro" id="IPR000994">
    <property type="entry name" value="Pept_M24"/>
</dbReference>
<dbReference type="GO" id="GO:0070006">
    <property type="term" value="F:metalloaminopeptidase activity"/>
    <property type="evidence" value="ECO:0007669"/>
    <property type="project" value="InterPro"/>
</dbReference>
<dbReference type="PANTHER" id="PTHR43226">
    <property type="entry name" value="XAA-PRO AMINOPEPTIDASE 3"/>
    <property type="match status" value="1"/>
</dbReference>
<comment type="similarity">
    <text evidence="2">Belongs to the peptidase M24B family.</text>
</comment>
<protein>
    <recommendedName>
        <fullName evidence="6">Aminopeptidase P N-terminal domain-containing protein</fullName>
    </recommendedName>
</protein>
<evidence type="ECO:0000256" key="1">
    <source>
        <dbReference type="ARBA" id="ARBA00001936"/>
    </source>
</evidence>
<dbReference type="InterPro" id="IPR036005">
    <property type="entry name" value="Creatinase/aminopeptidase-like"/>
</dbReference>
<dbReference type="GO" id="GO:0006508">
    <property type="term" value="P:proteolysis"/>
    <property type="evidence" value="ECO:0007669"/>
    <property type="project" value="TreeGrafter"/>
</dbReference>
<keyword evidence="3" id="KW-0479">Metal-binding</keyword>
<feature type="domain" description="Aminopeptidase P N-terminal" evidence="6">
    <location>
        <begin position="67"/>
        <end position="219"/>
    </location>
</feature>
<evidence type="ECO:0000256" key="2">
    <source>
        <dbReference type="ARBA" id="ARBA00008766"/>
    </source>
</evidence>
<dbReference type="Proteomes" id="UP000298390">
    <property type="component" value="Unassembled WGS sequence"/>
</dbReference>
<dbReference type="SUPFAM" id="SSF55920">
    <property type="entry name" value="Creatinase/aminopeptidase"/>
    <property type="match status" value="1"/>
</dbReference>
<comment type="caution">
    <text evidence="7">The sequence shown here is derived from an EMBL/GenBank/DDBJ whole genome shotgun (WGS) entry which is preliminary data.</text>
</comment>
<evidence type="ECO:0000313" key="7">
    <source>
        <dbReference type="EMBL" id="TFY58282.1"/>
    </source>
</evidence>
<dbReference type="Gene3D" id="3.40.350.10">
    <property type="entry name" value="Creatinase/prolidase N-terminal domain"/>
    <property type="match status" value="1"/>
</dbReference>
<dbReference type="Pfam" id="PF05195">
    <property type="entry name" value="AMP_N"/>
    <property type="match status" value="1"/>
</dbReference>
<dbReference type="InterPro" id="IPR007865">
    <property type="entry name" value="Aminopep_P_N"/>
</dbReference>
<dbReference type="SUPFAM" id="SSF53092">
    <property type="entry name" value="Creatinase/prolidase N-terminal domain"/>
    <property type="match status" value="1"/>
</dbReference>